<keyword evidence="2" id="KW-0789">Thiol protease inhibitor</keyword>
<dbReference type="Pfam" id="PF09394">
    <property type="entry name" value="Inhibitor_I42"/>
    <property type="match status" value="1"/>
</dbReference>
<evidence type="ECO:0000313" key="4">
    <source>
        <dbReference type="EMBL" id="BAI60709.1"/>
    </source>
</evidence>
<reference evidence="4 5" key="2">
    <citation type="journal article" date="2008" name="Int. J. Syst. Evol. Microbiol.">
        <title>Methanocella paludicola gen. nov., sp. nov., a methane-producing archaeon, the first isolate of the lineage 'Rice Cluster I', and proposal of the new archaeal order Methanocellales ord. nov.</title>
        <authorList>
            <person name="Sakai S."/>
            <person name="Imachi H."/>
            <person name="Hanada S."/>
            <person name="Ohashi A."/>
            <person name="Harada H."/>
            <person name="Kamagata Y."/>
        </authorList>
    </citation>
    <scope>NUCLEOTIDE SEQUENCE [LARGE SCALE GENOMIC DNA]</scope>
    <source>
        <strain evidence="5">DSM 17711 / JCM 13418 / NBRC 101707 / SANAE</strain>
    </source>
</reference>
<evidence type="ECO:0000256" key="1">
    <source>
        <dbReference type="ARBA" id="ARBA00022690"/>
    </source>
</evidence>
<keyword evidence="1" id="KW-0646">Protease inhibitor</keyword>
<evidence type="ECO:0000313" key="5">
    <source>
        <dbReference type="Proteomes" id="UP000001882"/>
    </source>
</evidence>
<dbReference type="InterPro" id="IPR036331">
    <property type="entry name" value="Chagasin-like_sf"/>
</dbReference>
<dbReference type="EMBL" id="AP011532">
    <property type="protein sequence ID" value="BAI60709.1"/>
    <property type="molecule type" value="Genomic_DNA"/>
</dbReference>
<dbReference type="SUPFAM" id="SSF141066">
    <property type="entry name" value="ICP-like"/>
    <property type="match status" value="1"/>
</dbReference>
<evidence type="ECO:0000259" key="3">
    <source>
        <dbReference type="Pfam" id="PF09394"/>
    </source>
</evidence>
<organism evidence="4 5">
    <name type="scientific">Methanocella paludicola (strain DSM 17711 / JCM 13418 / NBRC 101707 / SANAE)</name>
    <dbReference type="NCBI Taxonomy" id="304371"/>
    <lineage>
        <taxon>Archaea</taxon>
        <taxon>Methanobacteriati</taxon>
        <taxon>Methanobacteriota</taxon>
        <taxon>Stenosarchaea group</taxon>
        <taxon>Methanomicrobia</taxon>
        <taxon>Methanocellales</taxon>
        <taxon>Methanocellaceae</taxon>
        <taxon>Methanocella</taxon>
    </lineage>
</organism>
<protein>
    <recommendedName>
        <fullName evidence="3">Proteinase inhibitor I42 chagasin domain-containing protein</fullName>
    </recommendedName>
</protein>
<dbReference type="eggNOG" id="arCOG03544">
    <property type="taxonomic scope" value="Archaea"/>
</dbReference>
<sequence length="120" mass="13766">MTCRNGATYYKNFYATVLWMRATFTDNGKHIGLSLRDVLEVRLPESQVSGYMWSLVEGSCPCLRFIEDIYVEKGPAKYNGLGERYWLFTAAGTGECELIFNLIRPWSKPSPEFILHVTVE</sequence>
<proteinExistence type="predicted"/>
<feature type="domain" description="Proteinase inhibitor I42 chagasin" evidence="3">
    <location>
        <begin position="34"/>
        <end position="116"/>
    </location>
</feature>
<gene>
    <name evidence="4" type="ordered locus">MCP_0637</name>
</gene>
<accession>D1YW87</accession>
<name>D1YW87_METPS</name>
<dbReference type="GO" id="GO:0004869">
    <property type="term" value="F:cysteine-type endopeptidase inhibitor activity"/>
    <property type="evidence" value="ECO:0007669"/>
    <property type="project" value="UniProtKB-KW"/>
</dbReference>
<dbReference type="STRING" id="304371.MCP_0637"/>
<dbReference type="Proteomes" id="UP000001882">
    <property type="component" value="Chromosome"/>
</dbReference>
<dbReference type="KEGG" id="mpd:MCP_0637"/>
<dbReference type="AlphaFoldDB" id="D1YW87"/>
<dbReference type="InterPro" id="IPR018990">
    <property type="entry name" value="Prot_inh_I42_chagasin"/>
</dbReference>
<reference evidence="4 5" key="1">
    <citation type="journal article" date="2007" name="Appl. Environ. Microbiol.">
        <title>Isolation of key methanogens for global methane emission from rice paddy fields: a novel isolate affiliated with the clone cluster rice cluster I.</title>
        <authorList>
            <person name="Sakai S."/>
            <person name="Imachi H."/>
            <person name="Sekiguchi Y."/>
            <person name="Ohashi A."/>
            <person name="Harada H."/>
            <person name="Kamagata Y."/>
        </authorList>
    </citation>
    <scope>NUCLEOTIDE SEQUENCE [LARGE SCALE GENOMIC DNA]</scope>
    <source>
        <strain evidence="5">DSM 17711 / JCM 13418 / NBRC 101707 / SANAE</strain>
    </source>
</reference>
<dbReference type="InParanoid" id="D1YW87"/>
<evidence type="ECO:0000256" key="2">
    <source>
        <dbReference type="ARBA" id="ARBA00022704"/>
    </source>
</evidence>
<keyword evidence="5" id="KW-1185">Reference proteome</keyword>
<reference evidence="5" key="3">
    <citation type="journal article" date="2011" name="PLoS ONE">
        <title>Genome sequence of a mesophilic hydrogenotrophic methanogen Methanocella paludicola, the first cultivated representative of the order Methanocellales.</title>
        <authorList>
            <person name="Sakai S."/>
            <person name="Takaki Y."/>
            <person name="Shimamura S."/>
            <person name="Sekine M."/>
            <person name="Tajima T."/>
            <person name="Kosugi H."/>
            <person name="Ichikawa N."/>
            <person name="Tasumi E."/>
            <person name="Hiraki A.T."/>
            <person name="Shimizu A."/>
            <person name="Kato Y."/>
            <person name="Nishiko R."/>
            <person name="Mori K."/>
            <person name="Fujita N."/>
            <person name="Imachi H."/>
            <person name="Takai K."/>
        </authorList>
    </citation>
    <scope>NUCLEOTIDE SEQUENCE [LARGE SCALE GENOMIC DNA]</scope>
    <source>
        <strain evidence="5">DSM 17711 / JCM 13418 / NBRC 101707 / SANAE</strain>
    </source>
</reference>
<dbReference type="Gene3D" id="2.60.40.2020">
    <property type="match status" value="1"/>
</dbReference>